<dbReference type="EMBL" id="CAJVPK010000371">
    <property type="protein sequence ID" value="CAG8500996.1"/>
    <property type="molecule type" value="Genomic_DNA"/>
</dbReference>
<evidence type="ECO:0000313" key="2">
    <source>
        <dbReference type="Proteomes" id="UP000789706"/>
    </source>
</evidence>
<dbReference type="Proteomes" id="UP000789706">
    <property type="component" value="Unassembled WGS sequence"/>
</dbReference>
<protein>
    <submittedName>
        <fullName evidence="1">10021_t:CDS:1</fullName>
    </submittedName>
</protein>
<feature type="non-terminal residue" evidence="1">
    <location>
        <position position="1"/>
    </location>
</feature>
<accession>A0A9N8ZMN4</accession>
<keyword evidence="2" id="KW-1185">Reference proteome</keyword>
<comment type="caution">
    <text evidence="1">The sequence shown here is derived from an EMBL/GenBank/DDBJ whole genome shotgun (WGS) entry which is preliminary data.</text>
</comment>
<proteinExistence type="predicted"/>
<reference evidence="1" key="1">
    <citation type="submission" date="2021-06" db="EMBL/GenBank/DDBJ databases">
        <authorList>
            <person name="Kallberg Y."/>
            <person name="Tangrot J."/>
            <person name="Rosling A."/>
        </authorList>
    </citation>
    <scope>NUCLEOTIDE SEQUENCE</scope>
    <source>
        <strain evidence="1">AZ414A</strain>
    </source>
</reference>
<evidence type="ECO:0000313" key="1">
    <source>
        <dbReference type="EMBL" id="CAG8500996.1"/>
    </source>
</evidence>
<gene>
    <name evidence="1" type="ORF">DEBURN_LOCUS4675</name>
</gene>
<name>A0A9N8ZMN4_9GLOM</name>
<dbReference type="AlphaFoldDB" id="A0A9N8ZMN4"/>
<organism evidence="1 2">
    <name type="scientific">Diversispora eburnea</name>
    <dbReference type="NCBI Taxonomy" id="1213867"/>
    <lineage>
        <taxon>Eukaryota</taxon>
        <taxon>Fungi</taxon>
        <taxon>Fungi incertae sedis</taxon>
        <taxon>Mucoromycota</taxon>
        <taxon>Glomeromycotina</taxon>
        <taxon>Glomeromycetes</taxon>
        <taxon>Diversisporales</taxon>
        <taxon>Diversisporaceae</taxon>
        <taxon>Diversispora</taxon>
    </lineage>
</organism>
<sequence length="73" mass="8552">PSTPYWNFKNWSQKIMAAAVTNSCSSIISRFSPFTQKTTHLPSPLQSQSILVFSWEKQKTEDSNYQMQNRMKY</sequence>